<accession>A0A4R4DZW9</accession>
<keyword evidence="1" id="KW-0812">Transmembrane</keyword>
<organism evidence="2 3">
    <name type="scientific">Flaviaesturariibacter aridisoli</name>
    <dbReference type="NCBI Taxonomy" id="2545761"/>
    <lineage>
        <taxon>Bacteria</taxon>
        <taxon>Pseudomonadati</taxon>
        <taxon>Bacteroidota</taxon>
        <taxon>Chitinophagia</taxon>
        <taxon>Chitinophagales</taxon>
        <taxon>Chitinophagaceae</taxon>
        <taxon>Flaviaestuariibacter</taxon>
    </lineage>
</organism>
<comment type="caution">
    <text evidence="2">The sequence shown here is derived from an EMBL/GenBank/DDBJ whole genome shotgun (WGS) entry which is preliminary data.</text>
</comment>
<feature type="transmembrane region" description="Helical" evidence="1">
    <location>
        <begin position="188"/>
        <end position="211"/>
    </location>
</feature>
<sequence>MKQEFRPSLPWFLAFLCACFVLSELHEQVHIQTGYLLYSGYGPRDFNLWQTARSDGYRWIATLAGPLFSFACMWTGLWISRRRPGPGIALLFAALPFARLLTALMGGGDEKVVLLALSGNETLGPALRVILATVVLLCAGLPVLLATCRFRLRAPMVVLLLVLPLLIEYPLTHTLYNRLLHQGFGARVFFGGTPWLIQLHFVGMASLLWLLRRQLFLSHPQTDQAPKREGRPQATLTP</sequence>
<gene>
    <name evidence="2" type="ORF">E0486_09300</name>
</gene>
<feature type="transmembrane region" description="Helical" evidence="1">
    <location>
        <begin position="59"/>
        <end position="80"/>
    </location>
</feature>
<name>A0A4R4DZW9_9BACT</name>
<dbReference type="Proteomes" id="UP000295164">
    <property type="component" value="Unassembled WGS sequence"/>
</dbReference>
<keyword evidence="3" id="KW-1185">Reference proteome</keyword>
<evidence type="ECO:0000256" key="1">
    <source>
        <dbReference type="SAM" id="Phobius"/>
    </source>
</evidence>
<dbReference type="PROSITE" id="PS51257">
    <property type="entry name" value="PROKAR_LIPOPROTEIN"/>
    <property type="match status" value="1"/>
</dbReference>
<evidence type="ECO:0000313" key="2">
    <source>
        <dbReference type="EMBL" id="TCZ72274.1"/>
    </source>
</evidence>
<keyword evidence="1" id="KW-0472">Membrane</keyword>
<dbReference type="OrthoDB" id="667077at2"/>
<dbReference type="RefSeq" id="WP_131851888.1">
    <property type="nucleotide sequence ID" value="NZ_SKFH01000011.1"/>
</dbReference>
<evidence type="ECO:0000313" key="3">
    <source>
        <dbReference type="Proteomes" id="UP000295164"/>
    </source>
</evidence>
<protein>
    <submittedName>
        <fullName evidence="2">Uncharacterized protein</fullName>
    </submittedName>
</protein>
<reference evidence="2 3" key="1">
    <citation type="submission" date="2019-03" db="EMBL/GenBank/DDBJ databases">
        <authorList>
            <person name="Kim M.K.M."/>
        </authorList>
    </citation>
    <scope>NUCLEOTIDE SEQUENCE [LARGE SCALE GENOMIC DNA]</scope>
    <source>
        <strain evidence="2 3">17J68-15</strain>
    </source>
</reference>
<feature type="transmembrane region" description="Helical" evidence="1">
    <location>
        <begin position="126"/>
        <end position="145"/>
    </location>
</feature>
<dbReference type="AlphaFoldDB" id="A0A4R4DZW9"/>
<dbReference type="EMBL" id="SKFH01000011">
    <property type="protein sequence ID" value="TCZ72274.1"/>
    <property type="molecule type" value="Genomic_DNA"/>
</dbReference>
<proteinExistence type="predicted"/>
<feature type="transmembrane region" description="Helical" evidence="1">
    <location>
        <begin position="87"/>
        <end position="106"/>
    </location>
</feature>
<keyword evidence="1" id="KW-1133">Transmembrane helix</keyword>
<feature type="transmembrane region" description="Helical" evidence="1">
    <location>
        <begin position="157"/>
        <end position="176"/>
    </location>
</feature>